<dbReference type="InterPro" id="IPR008844">
    <property type="entry name" value="Spore_GerAC-like"/>
</dbReference>
<evidence type="ECO:0000313" key="10">
    <source>
        <dbReference type="EMBL" id="MBB6677364.1"/>
    </source>
</evidence>
<evidence type="ECO:0000259" key="8">
    <source>
        <dbReference type="Pfam" id="PF05504"/>
    </source>
</evidence>
<dbReference type="PANTHER" id="PTHR35789">
    <property type="entry name" value="SPORE GERMINATION PROTEIN B3"/>
    <property type="match status" value="1"/>
</dbReference>
<comment type="subcellular location">
    <subcellularLocation>
        <location evidence="1">Membrane</location>
        <topology evidence="1">Lipid-anchor</topology>
    </subcellularLocation>
</comment>
<dbReference type="Pfam" id="PF05504">
    <property type="entry name" value="Spore_GerAC"/>
    <property type="match status" value="1"/>
</dbReference>
<dbReference type="InterPro" id="IPR057336">
    <property type="entry name" value="GerAC_N"/>
</dbReference>
<feature type="domain" description="Spore germination protein N-terminal" evidence="9">
    <location>
        <begin position="23"/>
        <end position="198"/>
    </location>
</feature>
<dbReference type="RefSeq" id="WP_185178649.1">
    <property type="nucleotide sequence ID" value="NZ_CBCSEP010000039.1"/>
</dbReference>
<gene>
    <name evidence="10" type="ORF">H4Q31_08515</name>
</gene>
<comment type="caution">
    <text evidence="10">The sequence shown here is derived from an EMBL/GenBank/DDBJ whole genome shotgun (WGS) entry which is preliminary data.</text>
</comment>
<evidence type="ECO:0000313" key="11">
    <source>
        <dbReference type="Proteomes" id="UP000574133"/>
    </source>
</evidence>
<dbReference type="PANTHER" id="PTHR35789:SF1">
    <property type="entry name" value="SPORE GERMINATION PROTEIN B3"/>
    <property type="match status" value="1"/>
</dbReference>
<evidence type="ECO:0000256" key="3">
    <source>
        <dbReference type="ARBA" id="ARBA00022544"/>
    </source>
</evidence>
<dbReference type="Proteomes" id="UP000574133">
    <property type="component" value="Unassembled WGS sequence"/>
</dbReference>
<keyword evidence="4" id="KW-0732">Signal</keyword>
<dbReference type="AlphaFoldDB" id="A0A841T7R6"/>
<dbReference type="PROSITE" id="PS51257">
    <property type="entry name" value="PROKAR_LIPOPROTEIN"/>
    <property type="match status" value="1"/>
</dbReference>
<keyword evidence="5" id="KW-0472">Membrane</keyword>
<accession>A0A841T7R6</accession>
<evidence type="ECO:0000256" key="4">
    <source>
        <dbReference type="ARBA" id="ARBA00022729"/>
    </source>
</evidence>
<keyword evidence="3" id="KW-0309">Germination</keyword>
<dbReference type="GO" id="GO:0016020">
    <property type="term" value="C:membrane"/>
    <property type="evidence" value="ECO:0007669"/>
    <property type="project" value="UniProtKB-SubCell"/>
</dbReference>
<dbReference type="EMBL" id="JACJVN010000030">
    <property type="protein sequence ID" value="MBB6677364.1"/>
    <property type="molecule type" value="Genomic_DNA"/>
</dbReference>
<evidence type="ECO:0000256" key="6">
    <source>
        <dbReference type="ARBA" id="ARBA00023139"/>
    </source>
</evidence>
<proteinExistence type="inferred from homology"/>
<dbReference type="Pfam" id="PF25198">
    <property type="entry name" value="Spore_GerAC_N"/>
    <property type="match status" value="1"/>
</dbReference>
<sequence>MSGWKKLTSIYLIFPLLLTGCWDIKNIQDVNYLTSIGIDYVEGQYVVYGQLLDFSDVAKMESGKPLQPIPVWVGQGMGDTTLSAVNDLYHTSEMRIFYGQIITVVVSENVLKKGLKEIDELRHRYYEMRYTPWFFGTTEPIDQIFAVTPFFNLSPLMSLLHQPQESYKQESVIAPITSREFVSDIHEPGKATLLPSLSISDRHWKKGGDPHSMLEMDGVFVLQDGKYRGRLTRENIPGLRWVEPQTQRSPLILRSGGKPQVALSLENPKVKIIPHVKGKEVTYTVDVKLSGNVSEIIQPMSERLMEEKAAELVQNEIKRTFEKGLEIHSDLLQLEHALYRQKNKDWKKIYAERDFKITTESLQEIKVSVKLNNAGKLKLP</sequence>
<dbReference type="NCBIfam" id="TIGR02887">
    <property type="entry name" value="spore_ger_x_C"/>
    <property type="match status" value="1"/>
</dbReference>
<name>A0A841T7R6_9BACL</name>
<dbReference type="Gene3D" id="3.30.300.210">
    <property type="entry name" value="Nutrient germinant receptor protein C, domain 3"/>
    <property type="match status" value="1"/>
</dbReference>
<keyword evidence="6" id="KW-0564">Palmitate</keyword>
<keyword evidence="7" id="KW-0449">Lipoprotein</keyword>
<evidence type="ECO:0000256" key="2">
    <source>
        <dbReference type="ARBA" id="ARBA00007886"/>
    </source>
</evidence>
<protein>
    <submittedName>
        <fullName evidence="10">Ger(X)C family spore germination protein</fullName>
    </submittedName>
</protein>
<comment type="similarity">
    <text evidence="2">Belongs to the GerABKC lipoprotein family.</text>
</comment>
<dbReference type="GO" id="GO:0009847">
    <property type="term" value="P:spore germination"/>
    <property type="evidence" value="ECO:0007669"/>
    <property type="project" value="InterPro"/>
</dbReference>
<keyword evidence="11" id="KW-1185">Reference proteome</keyword>
<evidence type="ECO:0000256" key="5">
    <source>
        <dbReference type="ARBA" id="ARBA00023136"/>
    </source>
</evidence>
<dbReference type="InterPro" id="IPR046953">
    <property type="entry name" value="Spore_GerAC-like_C"/>
</dbReference>
<dbReference type="InterPro" id="IPR038501">
    <property type="entry name" value="Spore_GerAC_C_sf"/>
</dbReference>
<evidence type="ECO:0000256" key="7">
    <source>
        <dbReference type="ARBA" id="ARBA00023288"/>
    </source>
</evidence>
<evidence type="ECO:0000259" key="9">
    <source>
        <dbReference type="Pfam" id="PF25198"/>
    </source>
</evidence>
<reference evidence="10 11" key="1">
    <citation type="submission" date="2020-08" db="EMBL/GenBank/DDBJ databases">
        <title>Cohnella phylogeny.</title>
        <authorList>
            <person name="Dunlap C."/>
        </authorList>
    </citation>
    <scope>NUCLEOTIDE SEQUENCE [LARGE SCALE GENOMIC DNA]</scope>
    <source>
        <strain evidence="10 11">DSM 103658</strain>
    </source>
</reference>
<feature type="domain" description="Spore germination GerAC-like C-terminal" evidence="8">
    <location>
        <begin position="218"/>
        <end position="375"/>
    </location>
</feature>
<organism evidence="10 11">
    <name type="scientific">Cohnella lubricantis</name>
    <dbReference type="NCBI Taxonomy" id="2163172"/>
    <lineage>
        <taxon>Bacteria</taxon>
        <taxon>Bacillati</taxon>
        <taxon>Bacillota</taxon>
        <taxon>Bacilli</taxon>
        <taxon>Bacillales</taxon>
        <taxon>Paenibacillaceae</taxon>
        <taxon>Cohnella</taxon>
    </lineage>
</organism>
<evidence type="ECO:0000256" key="1">
    <source>
        <dbReference type="ARBA" id="ARBA00004635"/>
    </source>
</evidence>